<evidence type="ECO:0000313" key="8">
    <source>
        <dbReference type="Proteomes" id="UP001153642"/>
    </source>
</evidence>
<dbReference type="InterPro" id="IPR000917">
    <property type="entry name" value="Sulfatase_N"/>
</dbReference>
<dbReference type="PANTHER" id="PTHR42693:SF43">
    <property type="entry name" value="BLL2667 PROTEIN"/>
    <property type="match status" value="1"/>
</dbReference>
<name>A0ABT6FW68_9FLAO</name>
<sequence length="817" mass="90809">MKRTLKIGFVSCLVLLCLALCTYSCKQSDPDAQDIGQSSSATDDGFKGKIELDIRDSKSDWAAYTPKSAPKGAPNILFVLYDDTGLGAWSPYGGRINMPTLDRLAANGLTYTQWHTTALCSPTRSTILTGRNHHLNGMASITETADGYPGSNGRVPDDCAPFAQILRDNGWSTFWIGKNHNVPEQDIAPGGSRSEWPTQNGFDRFYGFLGGETNNWYPDLVEDNHFIDQPYSPEEGYHLSKDLADQAIKMLRDKNATNPSKPFYMWFNPGANHAPHHSPAAYTAKYKGKFDDGYDAYRHWVVKRMKEKGIIPEDTGMADFNPLPEDVANPGDYVRPWDELNADEKKLFSKMAEVYAGFSEYTDAQIGRIIDYLEETGQLENTIVLYAADNGASGEGSPNGSVNENKFFNGYPDELSENMKYLDVLGSPDTYNHFPTGWAAAFSAPFKMFKRYSQYAGGTNDPLVISWPKGIKAKGELRHQYHHSVDIVPTLLEVCGIEFPEEYNGTKQTPLSGISMAYTFDAAPNDPTHKEVQYYAMLGTRGIWKDGWKAAAVHAPISGKGNFDKDQWELYHVAEDRSETNDLAEENPEKLQELIDEWFKQAEINKVLPLDDRSAAELLTIERPSQEEKKDRYVYYPNTAPVPEGVAVNVRGRSYKILANVEITDPNVEGVLFAHGSRFGGHSLFIKDKKLYYVYNFLGIKPEQVFTSSTTLKPGKYTLGMEFTHEKAGENGESLGNTKLYINEDVVAEGAMRTQPAKFTLSGDGLCVGYDSGDNVSNLYESPGEFEGGTIQGVGVTVEGTPYVNLEAEAKRIMMGQ</sequence>
<feature type="signal peptide" evidence="5">
    <location>
        <begin position="1"/>
        <end position="26"/>
    </location>
</feature>
<protein>
    <submittedName>
        <fullName evidence="7">Arylsulfatase</fullName>
    </submittedName>
</protein>
<keyword evidence="3" id="KW-0378">Hydrolase</keyword>
<dbReference type="Pfam" id="PF00884">
    <property type="entry name" value="Sulfatase"/>
    <property type="match status" value="1"/>
</dbReference>
<dbReference type="InterPro" id="IPR024607">
    <property type="entry name" value="Sulfatase_CS"/>
</dbReference>
<evidence type="ECO:0000256" key="3">
    <source>
        <dbReference type="ARBA" id="ARBA00022801"/>
    </source>
</evidence>
<keyword evidence="2" id="KW-0479">Metal-binding</keyword>
<dbReference type="CDD" id="cd16025">
    <property type="entry name" value="PAS_like"/>
    <property type="match status" value="1"/>
</dbReference>
<comment type="caution">
    <text evidence="7">The sequence shown here is derived from an EMBL/GenBank/DDBJ whole genome shotgun (WGS) entry which is preliminary data.</text>
</comment>
<feature type="chain" id="PRO_5047256107" evidence="5">
    <location>
        <begin position="27"/>
        <end position="817"/>
    </location>
</feature>
<feature type="domain" description="Sulfatase N-terminal" evidence="6">
    <location>
        <begin position="74"/>
        <end position="497"/>
    </location>
</feature>
<evidence type="ECO:0000256" key="2">
    <source>
        <dbReference type="ARBA" id="ARBA00022723"/>
    </source>
</evidence>
<keyword evidence="5" id="KW-0732">Signal</keyword>
<reference evidence="7" key="1">
    <citation type="submission" date="2022-11" db="EMBL/GenBank/DDBJ databases">
        <title>High-quality draft genome sequence of Galbibacter sp. strain CMA-7.</title>
        <authorList>
            <person name="Wei L."/>
            <person name="Dong C."/>
            <person name="Shao Z."/>
        </authorList>
    </citation>
    <scope>NUCLEOTIDE SEQUENCE</scope>
    <source>
        <strain evidence="7">CMA-7</strain>
    </source>
</reference>
<accession>A0ABT6FW68</accession>
<evidence type="ECO:0000256" key="5">
    <source>
        <dbReference type="SAM" id="SignalP"/>
    </source>
</evidence>
<evidence type="ECO:0000256" key="1">
    <source>
        <dbReference type="ARBA" id="ARBA00008779"/>
    </source>
</evidence>
<dbReference type="Gene3D" id="3.30.1120.10">
    <property type="match status" value="1"/>
</dbReference>
<organism evidence="7 8">
    <name type="scientific">Galbibacter pacificus</name>
    <dbReference type="NCBI Taxonomy" id="2996052"/>
    <lineage>
        <taxon>Bacteria</taxon>
        <taxon>Pseudomonadati</taxon>
        <taxon>Bacteroidota</taxon>
        <taxon>Flavobacteriia</taxon>
        <taxon>Flavobacteriales</taxon>
        <taxon>Flavobacteriaceae</taxon>
        <taxon>Galbibacter</taxon>
    </lineage>
</organism>
<comment type="similarity">
    <text evidence="1">Belongs to the sulfatase family.</text>
</comment>
<dbReference type="InterPro" id="IPR050738">
    <property type="entry name" value="Sulfatase"/>
</dbReference>
<dbReference type="Gene3D" id="3.40.720.10">
    <property type="entry name" value="Alkaline Phosphatase, subunit A"/>
    <property type="match status" value="1"/>
</dbReference>
<dbReference type="PANTHER" id="PTHR42693">
    <property type="entry name" value="ARYLSULFATASE FAMILY MEMBER"/>
    <property type="match status" value="1"/>
</dbReference>
<dbReference type="PROSITE" id="PS00523">
    <property type="entry name" value="SULFATASE_1"/>
    <property type="match status" value="1"/>
</dbReference>
<dbReference type="InterPro" id="IPR017850">
    <property type="entry name" value="Alkaline_phosphatase_core_sf"/>
</dbReference>
<keyword evidence="4" id="KW-0106">Calcium</keyword>
<dbReference type="Proteomes" id="UP001153642">
    <property type="component" value="Unassembled WGS sequence"/>
</dbReference>
<keyword evidence="8" id="KW-1185">Reference proteome</keyword>
<evidence type="ECO:0000259" key="6">
    <source>
        <dbReference type="Pfam" id="PF00884"/>
    </source>
</evidence>
<dbReference type="SUPFAM" id="SSF53649">
    <property type="entry name" value="Alkaline phosphatase-like"/>
    <property type="match status" value="1"/>
</dbReference>
<dbReference type="RefSeq" id="WP_277901255.1">
    <property type="nucleotide sequence ID" value="NZ_JAPMUA010000007.1"/>
</dbReference>
<proteinExistence type="inferred from homology"/>
<gene>
    <name evidence="7" type="ORF">OSR52_16760</name>
</gene>
<dbReference type="EMBL" id="JAPMUA010000007">
    <property type="protein sequence ID" value="MDG3587513.1"/>
    <property type="molecule type" value="Genomic_DNA"/>
</dbReference>
<evidence type="ECO:0000313" key="7">
    <source>
        <dbReference type="EMBL" id="MDG3587513.1"/>
    </source>
</evidence>
<evidence type="ECO:0000256" key="4">
    <source>
        <dbReference type="ARBA" id="ARBA00022837"/>
    </source>
</evidence>